<evidence type="ECO:0000256" key="6">
    <source>
        <dbReference type="SAM" id="MobiDB-lite"/>
    </source>
</evidence>
<evidence type="ECO:0000256" key="4">
    <source>
        <dbReference type="ARBA" id="ARBA00022827"/>
    </source>
</evidence>
<dbReference type="GO" id="GO:0003995">
    <property type="term" value="F:acyl-CoA dehydrogenase activity"/>
    <property type="evidence" value="ECO:0007669"/>
    <property type="project" value="InterPro"/>
</dbReference>
<protein>
    <submittedName>
        <fullName evidence="10">Acyl-CoA dehydrogenase</fullName>
    </submittedName>
</protein>
<evidence type="ECO:0000256" key="3">
    <source>
        <dbReference type="ARBA" id="ARBA00022630"/>
    </source>
</evidence>
<dbReference type="PIRSF" id="PIRSF016578">
    <property type="entry name" value="HsaA"/>
    <property type="match status" value="1"/>
</dbReference>
<dbReference type="InterPro" id="IPR037069">
    <property type="entry name" value="AcylCoA_DH/ox_N_sf"/>
</dbReference>
<dbReference type="InterPro" id="IPR006091">
    <property type="entry name" value="Acyl-CoA_Oxase/DH_mid-dom"/>
</dbReference>
<dbReference type="PROSITE" id="PS00073">
    <property type="entry name" value="ACYL_COA_DH_2"/>
    <property type="match status" value="1"/>
</dbReference>
<feature type="region of interest" description="Disordered" evidence="6">
    <location>
        <begin position="1"/>
        <end position="20"/>
    </location>
</feature>
<evidence type="ECO:0000313" key="11">
    <source>
        <dbReference type="Proteomes" id="UP000317291"/>
    </source>
</evidence>
<evidence type="ECO:0000256" key="1">
    <source>
        <dbReference type="ARBA" id="ARBA00001974"/>
    </source>
</evidence>
<feature type="domain" description="Acyl-CoA oxidase/dehydrogenase middle" evidence="8">
    <location>
        <begin position="143"/>
        <end position="246"/>
    </location>
</feature>
<dbReference type="InterPro" id="IPR009100">
    <property type="entry name" value="AcylCoA_DH/oxidase_NM_dom_sf"/>
</dbReference>
<feature type="domain" description="Acyl-CoA dehydrogenase/oxidase C-terminal" evidence="7">
    <location>
        <begin position="260"/>
        <end position="399"/>
    </location>
</feature>
<dbReference type="EMBL" id="VIGW01000009">
    <property type="protein sequence ID" value="TWS18433.1"/>
    <property type="molecule type" value="Genomic_DNA"/>
</dbReference>
<evidence type="ECO:0000259" key="9">
    <source>
        <dbReference type="Pfam" id="PF02771"/>
    </source>
</evidence>
<dbReference type="PANTHER" id="PTHR43884">
    <property type="entry name" value="ACYL-COA DEHYDROGENASE"/>
    <property type="match status" value="1"/>
</dbReference>
<gene>
    <name evidence="10" type="ORF">FK529_15135</name>
</gene>
<dbReference type="GO" id="GO:0050660">
    <property type="term" value="F:flavin adenine dinucleotide binding"/>
    <property type="evidence" value="ECO:0007669"/>
    <property type="project" value="InterPro"/>
</dbReference>
<dbReference type="SUPFAM" id="SSF56645">
    <property type="entry name" value="Acyl-CoA dehydrogenase NM domain-like"/>
    <property type="match status" value="1"/>
</dbReference>
<dbReference type="InterPro" id="IPR006089">
    <property type="entry name" value="Acyl-CoA_DH_CS"/>
</dbReference>
<reference evidence="10 11" key="1">
    <citation type="submission" date="2019-06" db="EMBL/GenBank/DDBJ databases">
        <title>Tsukamurella conjunctivitidis sp. nov., Tsukamurella assacharolytica sp. nov. and Tsukamurella sputae sp. nov. isolated from patients with conjunctivitis, bacteraemia (lymphoma) and respiratory infection (sputum) in Hong Kong.</title>
        <authorList>
            <person name="Teng J.L.L."/>
            <person name="Lee H.H."/>
            <person name="Fong J.Y.H."/>
            <person name="Fok K.M.N."/>
            <person name="Lau S.K.P."/>
            <person name="Woo P.C.Y."/>
        </authorList>
    </citation>
    <scope>NUCLEOTIDE SEQUENCE [LARGE SCALE GENOMIC DNA]</scope>
    <source>
        <strain evidence="10 11">HKU71</strain>
    </source>
</reference>
<dbReference type="RefSeq" id="WP_146562689.1">
    <property type="nucleotide sequence ID" value="NZ_VIGW01000009.1"/>
</dbReference>
<evidence type="ECO:0000259" key="7">
    <source>
        <dbReference type="Pfam" id="PF00441"/>
    </source>
</evidence>
<comment type="similarity">
    <text evidence="2 5">Belongs to the acyl-CoA dehydrogenase family.</text>
</comment>
<comment type="cofactor">
    <cofactor evidence="1 5">
        <name>FAD</name>
        <dbReference type="ChEBI" id="CHEBI:57692"/>
    </cofactor>
</comment>
<name>A0A5C5R7Y5_9ACTN</name>
<dbReference type="OrthoDB" id="8876745at2"/>
<keyword evidence="3 5" id="KW-0285">Flavoprotein</keyword>
<dbReference type="CDD" id="cd00567">
    <property type="entry name" value="ACAD"/>
    <property type="match status" value="1"/>
</dbReference>
<evidence type="ECO:0000256" key="2">
    <source>
        <dbReference type="ARBA" id="ARBA00009347"/>
    </source>
</evidence>
<dbReference type="InterPro" id="IPR046373">
    <property type="entry name" value="Acyl-CoA_Oxase/DH_mid-dom_sf"/>
</dbReference>
<dbReference type="Gene3D" id="2.40.110.10">
    <property type="entry name" value="Butyryl-CoA Dehydrogenase, subunit A, domain 2"/>
    <property type="match status" value="1"/>
</dbReference>
<keyword evidence="5" id="KW-0560">Oxidoreductase</keyword>
<dbReference type="GO" id="GO:0005886">
    <property type="term" value="C:plasma membrane"/>
    <property type="evidence" value="ECO:0007669"/>
    <property type="project" value="TreeGrafter"/>
</dbReference>
<accession>A0A5C5R7Y5</accession>
<evidence type="ECO:0000259" key="8">
    <source>
        <dbReference type="Pfam" id="PF02770"/>
    </source>
</evidence>
<proteinExistence type="inferred from homology"/>
<dbReference type="InterPro" id="IPR036250">
    <property type="entry name" value="AcylCo_DH-like_C"/>
</dbReference>
<feature type="domain" description="Acyl-CoA dehydrogenase/oxidase N-terminal" evidence="9">
    <location>
        <begin position="18"/>
        <end position="114"/>
    </location>
</feature>
<evidence type="ECO:0000313" key="10">
    <source>
        <dbReference type="EMBL" id="TWS18433.1"/>
    </source>
</evidence>
<dbReference type="Pfam" id="PF02771">
    <property type="entry name" value="Acyl-CoA_dh_N"/>
    <property type="match status" value="1"/>
</dbReference>
<dbReference type="Proteomes" id="UP000317291">
    <property type="component" value="Unassembled WGS sequence"/>
</dbReference>
<dbReference type="InterPro" id="IPR009075">
    <property type="entry name" value="AcylCo_DH/oxidase_C"/>
</dbReference>
<dbReference type="Gene3D" id="1.20.140.10">
    <property type="entry name" value="Butyryl-CoA Dehydrogenase, subunit A, domain 3"/>
    <property type="match status" value="1"/>
</dbReference>
<dbReference type="SUPFAM" id="SSF47203">
    <property type="entry name" value="Acyl-CoA dehydrogenase C-terminal domain-like"/>
    <property type="match status" value="1"/>
</dbReference>
<keyword evidence="4 5" id="KW-0274">FAD</keyword>
<organism evidence="10 11">
    <name type="scientific">Tsukamurella asaccharolytica</name>
    <dbReference type="NCBI Taxonomy" id="2592067"/>
    <lineage>
        <taxon>Bacteria</taxon>
        <taxon>Bacillati</taxon>
        <taxon>Actinomycetota</taxon>
        <taxon>Actinomycetes</taxon>
        <taxon>Mycobacteriales</taxon>
        <taxon>Tsukamurellaceae</taxon>
        <taxon>Tsukamurella</taxon>
    </lineage>
</organism>
<dbReference type="AlphaFoldDB" id="A0A5C5R7Y5"/>
<comment type="caution">
    <text evidence="10">The sequence shown here is derived from an EMBL/GenBank/DDBJ whole genome shotgun (WGS) entry which is preliminary data.</text>
</comment>
<keyword evidence="11" id="KW-1185">Reference proteome</keyword>
<dbReference type="Pfam" id="PF02770">
    <property type="entry name" value="Acyl-CoA_dh_M"/>
    <property type="match status" value="1"/>
</dbReference>
<dbReference type="PANTHER" id="PTHR43884:SF19">
    <property type="entry name" value="ACYL-COA DEHYDROGENASE FADE4-RELATED"/>
    <property type="match status" value="1"/>
</dbReference>
<dbReference type="InterPro" id="IPR013786">
    <property type="entry name" value="AcylCoA_DH/ox_N"/>
</dbReference>
<sequence length="407" mass="43385">MGVDSSRPSVAGESAEVSESRLAARDFVRSYLEDAESRLDAIPDPREAYASPTLAEALALAHERGFTTASLPSRFGGSGLSAAAQMAIVEELGQGAPGLSSHIMTCSLAATVIVAAKAHEKNSDFQDYIDDLTDPGTPVWGSAWAATEPAVGSDIFSFSTPGVCYSTRAYPDGDGYVLVGEKSRYVSNGYLADFFVVQASIGDAKDMSEAGVFLVPGNLPGVRRGEPLDKLGLRALNQSSIHFDEVKLPTAALAVPSGSGYQRFVERLTSRGNVAVGLHAIALAQRSYDIALEHVKTRVQGGKLLIEQQLVAHAMFTAYRQISAARALSRQVVARLDVGRVDPLDCYASRVQASVMAIQVVEQMVQMLGGLGITKDSPLERYYRDVKLLAIADGTVERIGLHAAQHL</sequence>
<dbReference type="Pfam" id="PF00441">
    <property type="entry name" value="Acyl-CoA_dh_1"/>
    <property type="match status" value="1"/>
</dbReference>
<dbReference type="Gene3D" id="1.10.540.10">
    <property type="entry name" value="Acyl-CoA dehydrogenase/oxidase, N-terminal domain"/>
    <property type="match status" value="1"/>
</dbReference>
<evidence type="ECO:0000256" key="5">
    <source>
        <dbReference type="RuleBase" id="RU362125"/>
    </source>
</evidence>